<dbReference type="GO" id="GO:1902201">
    <property type="term" value="P:negative regulation of bacterial-type flagellum-dependent cell motility"/>
    <property type="evidence" value="ECO:0007669"/>
    <property type="project" value="TreeGrafter"/>
</dbReference>
<feature type="domain" description="GGDEF" evidence="4">
    <location>
        <begin position="130"/>
        <end position="260"/>
    </location>
</feature>
<protein>
    <recommendedName>
        <fullName evidence="1">diguanylate cyclase</fullName>
        <ecNumber evidence="1">2.7.7.65</ecNumber>
    </recommendedName>
</protein>
<dbReference type="Pfam" id="PF00990">
    <property type="entry name" value="GGDEF"/>
    <property type="match status" value="1"/>
</dbReference>
<dbReference type="SUPFAM" id="SSF55073">
    <property type="entry name" value="Nucleotide cyclase"/>
    <property type="match status" value="1"/>
</dbReference>
<dbReference type="Proteomes" id="UP000192761">
    <property type="component" value="Unassembled WGS sequence"/>
</dbReference>
<keyword evidence="3" id="KW-0175">Coiled coil</keyword>
<evidence type="ECO:0000256" key="3">
    <source>
        <dbReference type="SAM" id="Coils"/>
    </source>
</evidence>
<dbReference type="SMART" id="SM00267">
    <property type="entry name" value="GGDEF"/>
    <property type="match status" value="1"/>
</dbReference>
<evidence type="ECO:0000256" key="1">
    <source>
        <dbReference type="ARBA" id="ARBA00012528"/>
    </source>
</evidence>
<dbReference type="OrthoDB" id="9813903at2"/>
<dbReference type="InterPro" id="IPR000160">
    <property type="entry name" value="GGDEF_dom"/>
</dbReference>
<evidence type="ECO:0000256" key="2">
    <source>
        <dbReference type="ARBA" id="ARBA00034247"/>
    </source>
</evidence>
<gene>
    <name evidence="5" type="ORF">SAMN02745857_00653</name>
</gene>
<sequence length="270" mass="30211">MNDVTPLDLRIEALLADAQYDDHPLRGALNELYGEFRSQLHLIERVTHVSDLYQHMAREQNQSLLERYRRQLKKLEKIARISDRYQAVMRDLNEALKDASNHDALTGLANRRMLMDALRTESNRLLRQGRPMTLVLADIDHFKQINDAYGHERGDAVLVDIARAMASSVREYDLCGRWGGEEFLIVMPETGLPEALEAVERMRRAIAALHVVAGEHNVTASFGVAEHLPGDHLSATISRADTALYAAKKLGRNRCEVAPAGSQPASPAAD</sequence>
<dbReference type="InterPro" id="IPR029787">
    <property type="entry name" value="Nucleotide_cyclase"/>
</dbReference>
<dbReference type="STRING" id="1121001.SAMN02745857_00653"/>
<dbReference type="NCBIfam" id="TIGR00254">
    <property type="entry name" value="GGDEF"/>
    <property type="match status" value="1"/>
</dbReference>
<dbReference type="EC" id="2.7.7.65" evidence="1"/>
<evidence type="ECO:0000259" key="4">
    <source>
        <dbReference type="PROSITE" id="PS50887"/>
    </source>
</evidence>
<evidence type="ECO:0000313" key="6">
    <source>
        <dbReference type="Proteomes" id="UP000192761"/>
    </source>
</evidence>
<dbReference type="AlphaFoldDB" id="A0A1W1X5H1"/>
<keyword evidence="6" id="KW-1185">Reference proteome</keyword>
<dbReference type="EMBL" id="FWXD01000003">
    <property type="protein sequence ID" value="SMC19162.1"/>
    <property type="molecule type" value="Genomic_DNA"/>
</dbReference>
<dbReference type="InterPro" id="IPR050469">
    <property type="entry name" value="Diguanylate_Cyclase"/>
</dbReference>
<dbReference type="PANTHER" id="PTHR45138">
    <property type="entry name" value="REGULATORY COMPONENTS OF SENSORY TRANSDUCTION SYSTEM"/>
    <property type="match status" value="1"/>
</dbReference>
<accession>A0A1W1X5H1</accession>
<reference evidence="5 6" key="1">
    <citation type="submission" date="2017-04" db="EMBL/GenBank/DDBJ databases">
        <authorList>
            <person name="Afonso C.L."/>
            <person name="Miller P.J."/>
            <person name="Scott M.A."/>
            <person name="Spackman E."/>
            <person name="Goraichik I."/>
            <person name="Dimitrov K.M."/>
            <person name="Suarez D.L."/>
            <person name="Swayne D.E."/>
        </authorList>
    </citation>
    <scope>NUCLEOTIDE SEQUENCE [LARGE SCALE GENOMIC DNA]</scope>
    <source>
        <strain evidence="5 6">DSM 23236</strain>
    </source>
</reference>
<dbReference type="CDD" id="cd01949">
    <property type="entry name" value="GGDEF"/>
    <property type="match status" value="1"/>
</dbReference>
<dbReference type="InterPro" id="IPR043128">
    <property type="entry name" value="Rev_trsase/Diguanyl_cyclase"/>
</dbReference>
<proteinExistence type="predicted"/>
<dbReference type="GO" id="GO:0005886">
    <property type="term" value="C:plasma membrane"/>
    <property type="evidence" value="ECO:0007669"/>
    <property type="project" value="TreeGrafter"/>
</dbReference>
<dbReference type="FunFam" id="3.30.70.270:FF:000001">
    <property type="entry name" value="Diguanylate cyclase domain protein"/>
    <property type="match status" value="1"/>
</dbReference>
<dbReference type="Gene3D" id="3.30.70.270">
    <property type="match status" value="1"/>
</dbReference>
<dbReference type="RefSeq" id="WP_084089118.1">
    <property type="nucleotide sequence ID" value="NZ_FWXD01000003.1"/>
</dbReference>
<dbReference type="GO" id="GO:0052621">
    <property type="term" value="F:diguanylate cyclase activity"/>
    <property type="evidence" value="ECO:0007669"/>
    <property type="project" value="UniProtKB-EC"/>
</dbReference>
<evidence type="ECO:0000313" key="5">
    <source>
        <dbReference type="EMBL" id="SMC19162.1"/>
    </source>
</evidence>
<feature type="coiled-coil region" evidence="3">
    <location>
        <begin position="58"/>
        <end position="102"/>
    </location>
</feature>
<comment type="catalytic activity">
    <reaction evidence="2">
        <text>2 GTP = 3',3'-c-di-GMP + 2 diphosphate</text>
        <dbReference type="Rhea" id="RHEA:24898"/>
        <dbReference type="ChEBI" id="CHEBI:33019"/>
        <dbReference type="ChEBI" id="CHEBI:37565"/>
        <dbReference type="ChEBI" id="CHEBI:58805"/>
        <dbReference type="EC" id="2.7.7.65"/>
    </reaction>
</comment>
<organism evidence="5 6">
    <name type="scientific">Andreprevotia lacus DSM 23236</name>
    <dbReference type="NCBI Taxonomy" id="1121001"/>
    <lineage>
        <taxon>Bacteria</taxon>
        <taxon>Pseudomonadati</taxon>
        <taxon>Pseudomonadota</taxon>
        <taxon>Betaproteobacteria</taxon>
        <taxon>Neisseriales</taxon>
        <taxon>Chitinibacteraceae</taxon>
        <taxon>Andreprevotia</taxon>
    </lineage>
</organism>
<name>A0A1W1X5H1_9NEIS</name>
<dbReference type="PANTHER" id="PTHR45138:SF9">
    <property type="entry name" value="DIGUANYLATE CYCLASE DGCM-RELATED"/>
    <property type="match status" value="1"/>
</dbReference>
<dbReference type="GO" id="GO:0043709">
    <property type="term" value="P:cell adhesion involved in single-species biofilm formation"/>
    <property type="evidence" value="ECO:0007669"/>
    <property type="project" value="TreeGrafter"/>
</dbReference>
<dbReference type="PROSITE" id="PS50887">
    <property type="entry name" value="GGDEF"/>
    <property type="match status" value="1"/>
</dbReference>
<dbReference type="NCBIfam" id="NF038266">
    <property type="entry name" value="diguan_SiaD"/>
    <property type="match status" value="1"/>
</dbReference>